<organism evidence="1 2">
    <name type="scientific">Desulfosporosinus nitroreducens</name>
    <dbReference type="NCBI Taxonomy" id="2018668"/>
    <lineage>
        <taxon>Bacteria</taxon>
        <taxon>Bacillati</taxon>
        <taxon>Bacillota</taxon>
        <taxon>Clostridia</taxon>
        <taxon>Eubacteriales</taxon>
        <taxon>Desulfitobacteriaceae</taxon>
        <taxon>Desulfosporosinus</taxon>
    </lineage>
</organism>
<comment type="caution">
    <text evidence="1">The sequence shown here is derived from an EMBL/GenBank/DDBJ whole genome shotgun (WGS) entry which is preliminary data.</text>
</comment>
<evidence type="ECO:0000313" key="2">
    <source>
        <dbReference type="Proteomes" id="UP001176021"/>
    </source>
</evidence>
<sequence>MRGGVRETTWEADFVSYVELAQRVPETVGVIQLEYGQYRQDFAECNGYRVNPDTLAVEFSYLDPNLPPEEQPESVYQVPLSEEVGGLKSLVFDLDTRLMTIEMGGM</sequence>
<accession>A0ABT8QU29</accession>
<proteinExistence type="predicted"/>
<reference evidence="1" key="1">
    <citation type="submission" date="2022-05" db="EMBL/GenBank/DDBJ databases">
        <title>Expanded diversity of anoxic marine methylotrophy in a Black Sea sulfate reducing microorganism.</title>
        <authorList>
            <person name="Fischer P.Q."/>
            <person name="Stams A.J.M."/>
            <person name="Villanueva L."/>
            <person name="Sousa D.Z."/>
        </authorList>
    </citation>
    <scope>NUCLEOTIDE SEQUENCE</scope>
    <source>
        <strain evidence="1">P130</strain>
    </source>
</reference>
<gene>
    <name evidence="1" type="ORF">M8H41_12035</name>
</gene>
<evidence type="ECO:0000313" key="1">
    <source>
        <dbReference type="EMBL" id="MDO0823578.1"/>
    </source>
</evidence>
<dbReference type="RefSeq" id="WP_302048899.1">
    <property type="nucleotide sequence ID" value="NZ_JAMJEV010000009.1"/>
</dbReference>
<protein>
    <submittedName>
        <fullName evidence="1">Uncharacterized protein</fullName>
    </submittedName>
</protein>
<dbReference type="Proteomes" id="UP001176021">
    <property type="component" value="Unassembled WGS sequence"/>
</dbReference>
<name>A0ABT8QU29_9FIRM</name>
<dbReference type="EMBL" id="JAMJEV010000009">
    <property type="protein sequence ID" value="MDO0823578.1"/>
    <property type="molecule type" value="Genomic_DNA"/>
</dbReference>
<keyword evidence="2" id="KW-1185">Reference proteome</keyword>